<dbReference type="AlphaFoldDB" id="A0A5J6MXT8"/>
<sequence length="256" mass="28008">MTTPTLVQSTTSRPSVARYAIYWAPPRDSELTRRGLAWLGRDAESPVGGGGLPPRPLVAGFSPEQLTALTAEPRRYALHATLKPPFVLAEGHDADSLRVDLDRFASSSAPFFIPPLRLEVIGRRFLALIPSAPSPDLDALAARCVTQFDSYRRPASEEELSRRRATGLDPIEEAHLRRWGYPYVHDRFRFHVTLTGPLDAATIERLRAPLAAFFSPATAAPVEIGEIALFVERTAGDGFTLATRFALTGRSSSSSL</sequence>
<dbReference type="Gene3D" id="3.90.1140.10">
    <property type="entry name" value="Cyclic phosphodiesterase"/>
    <property type="match status" value="1"/>
</dbReference>
<dbReference type="OrthoDB" id="4954742at2"/>
<name>A0A5J6MXT8_9PROT</name>
<dbReference type="PIRSF" id="PIRSF033328">
    <property type="entry name" value="Phest_Mll4975"/>
    <property type="match status" value="1"/>
</dbReference>
<dbReference type="KEGG" id="hadh:FRZ61_19330"/>
<organism evidence="1 2">
    <name type="scientific">Hypericibacter adhaerens</name>
    <dbReference type="NCBI Taxonomy" id="2602016"/>
    <lineage>
        <taxon>Bacteria</taxon>
        <taxon>Pseudomonadati</taxon>
        <taxon>Pseudomonadota</taxon>
        <taxon>Alphaproteobacteria</taxon>
        <taxon>Rhodospirillales</taxon>
        <taxon>Dongiaceae</taxon>
        <taxon>Hypericibacter</taxon>
    </lineage>
</organism>
<evidence type="ECO:0008006" key="3">
    <source>
        <dbReference type="Google" id="ProtNLM"/>
    </source>
</evidence>
<keyword evidence="2" id="KW-1185">Reference proteome</keyword>
<dbReference type="NCBIfam" id="TIGR03223">
    <property type="entry name" value="Phn_opern_protn"/>
    <property type="match status" value="1"/>
</dbReference>
<evidence type="ECO:0000313" key="1">
    <source>
        <dbReference type="EMBL" id="QEX22004.1"/>
    </source>
</evidence>
<proteinExistence type="predicted"/>
<protein>
    <recommendedName>
        <fullName evidence="3">Phosphonate metabolism protein</fullName>
    </recommendedName>
</protein>
<gene>
    <name evidence="1" type="ORF">FRZ61_19330</name>
</gene>
<reference evidence="1 2" key="1">
    <citation type="submission" date="2019-08" db="EMBL/GenBank/DDBJ databases">
        <title>Hyperibacter terrae gen. nov., sp. nov. and Hyperibacter viscosus sp. nov., two new members in the family Rhodospirillaceae isolated from the rhizosphere of Hypericum perforatum.</title>
        <authorList>
            <person name="Noviana Z."/>
        </authorList>
    </citation>
    <scope>NUCLEOTIDE SEQUENCE [LARGE SCALE GENOMIC DNA]</scope>
    <source>
        <strain evidence="1 2">R5959</strain>
    </source>
</reference>
<dbReference type="Pfam" id="PF06299">
    <property type="entry name" value="DUF1045"/>
    <property type="match status" value="1"/>
</dbReference>
<accession>A0A5J6MXT8</accession>
<dbReference type="RefSeq" id="WP_151116988.1">
    <property type="nucleotide sequence ID" value="NZ_CP042582.1"/>
</dbReference>
<evidence type="ECO:0000313" key="2">
    <source>
        <dbReference type="Proteomes" id="UP000325797"/>
    </source>
</evidence>
<dbReference type="Proteomes" id="UP000325797">
    <property type="component" value="Chromosome"/>
</dbReference>
<dbReference type="EMBL" id="CP042582">
    <property type="protein sequence ID" value="QEX22004.1"/>
    <property type="molecule type" value="Genomic_DNA"/>
</dbReference>
<dbReference type="InterPro" id="IPR009389">
    <property type="entry name" value="DUF1045"/>
</dbReference>